<dbReference type="Pfam" id="PF00853">
    <property type="entry name" value="Runt"/>
    <property type="match status" value="1"/>
</dbReference>
<protein>
    <recommendedName>
        <fullName evidence="6">Runt domain-containing protein</fullName>
    </recommendedName>
</protein>
<feature type="compositionally biased region" description="Polar residues" evidence="5">
    <location>
        <begin position="219"/>
        <end position="229"/>
    </location>
</feature>
<dbReference type="InterPro" id="IPR008967">
    <property type="entry name" value="p53-like_TF_DNA-bd_sf"/>
</dbReference>
<reference evidence="8" key="1">
    <citation type="submission" date="2021-02" db="EMBL/GenBank/DDBJ databases">
        <authorList>
            <person name="Nowell W R."/>
        </authorList>
    </citation>
    <scope>NUCLEOTIDE SEQUENCE</scope>
</reference>
<dbReference type="Proteomes" id="UP000663828">
    <property type="component" value="Unassembled WGS sequence"/>
</dbReference>
<dbReference type="EMBL" id="CAJNOR010000417">
    <property type="protein sequence ID" value="CAF0908158.1"/>
    <property type="molecule type" value="Genomic_DNA"/>
</dbReference>
<dbReference type="AlphaFoldDB" id="A0A814A663"/>
<evidence type="ECO:0000313" key="9">
    <source>
        <dbReference type="Proteomes" id="UP000663828"/>
    </source>
</evidence>
<gene>
    <name evidence="7" type="ORF">EDS130_LOCUS2156</name>
    <name evidence="8" type="ORF">XAT740_LOCUS8389</name>
</gene>
<keyword evidence="9" id="KW-1185">Reference proteome</keyword>
<keyword evidence="2" id="KW-0805">Transcription regulation</keyword>
<comment type="caution">
    <text evidence="8">The sequence shown here is derived from an EMBL/GenBank/DDBJ whole genome shotgun (WGS) entry which is preliminary data.</text>
</comment>
<feature type="region of interest" description="Disordered" evidence="5">
    <location>
        <begin position="1"/>
        <end position="34"/>
    </location>
</feature>
<feature type="compositionally biased region" description="Low complexity" evidence="5">
    <location>
        <begin position="376"/>
        <end position="393"/>
    </location>
</feature>
<dbReference type="Gene3D" id="2.60.40.720">
    <property type="match status" value="1"/>
</dbReference>
<evidence type="ECO:0000259" key="6">
    <source>
        <dbReference type="PROSITE" id="PS51062"/>
    </source>
</evidence>
<evidence type="ECO:0000256" key="1">
    <source>
        <dbReference type="ARBA" id="ARBA00004123"/>
    </source>
</evidence>
<feature type="compositionally biased region" description="Basic and acidic residues" evidence="5">
    <location>
        <begin position="1"/>
        <end position="14"/>
    </location>
</feature>
<comment type="subcellular location">
    <subcellularLocation>
        <location evidence="1">Nucleus</location>
    </subcellularLocation>
</comment>
<dbReference type="GO" id="GO:0000978">
    <property type="term" value="F:RNA polymerase II cis-regulatory region sequence-specific DNA binding"/>
    <property type="evidence" value="ECO:0007669"/>
    <property type="project" value="TreeGrafter"/>
</dbReference>
<dbReference type="GO" id="GO:0000981">
    <property type="term" value="F:DNA-binding transcription factor activity, RNA polymerase II-specific"/>
    <property type="evidence" value="ECO:0007669"/>
    <property type="project" value="TreeGrafter"/>
</dbReference>
<dbReference type="OrthoDB" id="10029800at2759"/>
<feature type="region of interest" description="Disordered" evidence="5">
    <location>
        <begin position="190"/>
        <end position="229"/>
    </location>
</feature>
<evidence type="ECO:0000256" key="4">
    <source>
        <dbReference type="ARBA" id="ARBA00023242"/>
    </source>
</evidence>
<dbReference type="EMBL" id="CAJNOJ010000005">
    <property type="protein sequence ID" value="CAF0748682.1"/>
    <property type="molecule type" value="Genomic_DNA"/>
</dbReference>
<feature type="compositionally biased region" description="Low complexity" evidence="5">
    <location>
        <begin position="15"/>
        <end position="32"/>
    </location>
</feature>
<dbReference type="GO" id="GO:0005524">
    <property type="term" value="F:ATP binding"/>
    <property type="evidence" value="ECO:0007669"/>
    <property type="project" value="InterPro"/>
</dbReference>
<evidence type="ECO:0000313" key="7">
    <source>
        <dbReference type="EMBL" id="CAF0748682.1"/>
    </source>
</evidence>
<name>A0A814A663_ADIRI</name>
<proteinExistence type="predicted"/>
<feature type="region of interest" description="Disordered" evidence="5">
    <location>
        <begin position="364"/>
        <end position="393"/>
    </location>
</feature>
<evidence type="ECO:0000313" key="8">
    <source>
        <dbReference type="EMBL" id="CAF0908158.1"/>
    </source>
</evidence>
<evidence type="ECO:0000256" key="2">
    <source>
        <dbReference type="ARBA" id="ARBA00023015"/>
    </source>
</evidence>
<evidence type="ECO:0000256" key="5">
    <source>
        <dbReference type="SAM" id="MobiDB-lite"/>
    </source>
</evidence>
<evidence type="ECO:0000256" key="3">
    <source>
        <dbReference type="ARBA" id="ARBA00023163"/>
    </source>
</evidence>
<feature type="compositionally biased region" description="Acidic residues" evidence="5">
    <location>
        <begin position="206"/>
        <end position="218"/>
    </location>
</feature>
<organism evidence="8 9">
    <name type="scientific">Adineta ricciae</name>
    <name type="common">Rotifer</name>
    <dbReference type="NCBI Taxonomy" id="249248"/>
    <lineage>
        <taxon>Eukaryota</taxon>
        <taxon>Metazoa</taxon>
        <taxon>Spiralia</taxon>
        <taxon>Gnathifera</taxon>
        <taxon>Rotifera</taxon>
        <taxon>Eurotatoria</taxon>
        <taxon>Bdelloidea</taxon>
        <taxon>Adinetida</taxon>
        <taxon>Adinetidae</taxon>
        <taxon>Adineta</taxon>
    </lineage>
</organism>
<dbReference type="InterPro" id="IPR000040">
    <property type="entry name" value="AML1_Runt"/>
</dbReference>
<sequence>MAYERRRLSTESDKSSTSTNHSTESTTTYHTISPHRVHPTISADQKLSILSMKQPINMVKRSSTISSPAEQLLARTKNAFVDLNPYFQCSSLPSHWRKNKSLRFVLRAKDDVDIKANTRVTILAGNDYNPCAALKNNISWFRGSQAEFNDLRFLGASGRGKKFTLTIVIETTPPQQCTYRRAIKITVDGPRKKRELKNKSDANEPQADDSNGDGESDNETNTSMLTDTNAGIGQVSSGLLLLAAAAEQKRKDEADETQTRPLQSAPMVITYSSKLSDTSSSLTNCLSPSSSLASQFSHSIAFSPTSSSLDDFNSRLSSRHVFLNSQNPDQSTPTVPIVSTLPTSNIIFSLTQPANHFEFFHSQQQRRDQQTTMVEPSPNTSSTNTPTTHVLCR</sequence>
<accession>A0A814A663</accession>
<dbReference type="Proteomes" id="UP000663852">
    <property type="component" value="Unassembled WGS sequence"/>
</dbReference>
<dbReference type="SUPFAM" id="SSF49417">
    <property type="entry name" value="p53-like transcription factors"/>
    <property type="match status" value="1"/>
</dbReference>
<keyword evidence="4" id="KW-0539">Nucleus</keyword>
<dbReference type="InterPro" id="IPR012346">
    <property type="entry name" value="p53/RUNT-type_TF_DNA-bd_sf"/>
</dbReference>
<dbReference type="InterPro" id="IPR013524">
    <property type="entry name" value="Runt_dom"/>
</dbReference>
<dbReference type="PANTHER" id="PTHR11950">
    <property type="entry name" value="RUNT RELATED"/>
    <property type="match status" value="1"/>
</dbReference>
<dbReference type="GO" id="GO:0005634">
    <property type="term" value="C:nucleus"/>
    <property type="evidence" value="ECO:0007669"/>
    <property type="project" value="UniProtKB-SubCell"/>
</dbReference>
<dbReference type="PANTHER" id="PTHR11950:SF31">
    <property type="entry name" value="SEGMENTATION PROTEIN RUNT"/>
    <property type="match status" value="1"/>
</dbReference>
<dbReference type="PROSITE" id="PS51062">
    <property type="entry name" value="RUNT"/>
    <property type="match status" value="1"/>
</dbReference>
<dbReference type="PRINTS" id="PR00967">
    <property type="entry name" value="ONCOGENEAML1"/>
</dbReference>
<keyword evidence="3" id="KW-0804">Transcription</keyword>
<feature type="domain" description="Runt" evidence="6">
    <location>
        <begin position="67"/>
        <end position="195"/>
    </location>
</feature>